<evidence type="ECO:0000313" key="3">
    <source>
        <dbReference type="EMBL" id="TYK00682.1"/>
    </source>
</evidence>
<evidence type="ECO:0000256" key="1">
    <source>
        <dbReference type="SAM" id="MobiDB-lite"/>
    </source>
</evidence>
<reference evidence="4 5" key="1">
    <citation type="submission" date="2019-08" db="EMBL/GenBank/DDBJ databases">
        <title>Draft genome sequences of two oriental melons (Cucumis melo L. var makuwa).</title>
        <authorList>
            <person name="Kwon S.-Y."/>
        </authorList>
    </citation>
    <scope>NUCLEOTIDE SEQUENCE [LARGE SCALE GENOMIC DNA]</scope>
    <source>
        <strain evidence="5">cv. Chang Bougi</strain>
        <strain evidence="4">cv. SW 3</strain>
        <tissue evidence="2">Leaf</tissue>
    </source>
</reference>
<comment type="caution">
    <text evidence="2">The sequence shown here is derived from an EMBL/GenBank/DDBJ whole genome shotgun (WGS) entry which is preliminary data.</text>
</comment>
<organism evidence="2 4">
    <name type="scientific">Cucumis melo var. makuwa</name>
    <name type="common">Oriental melon</name>
    <dbReference type="NCBI Taxonomy" id="1194695"/>
    <lineage>
        <taxon>Eukaryota</taxon>
        <taxon>Viridiplantae</taxon>
        <taxon>Streptophyta</taxon>
        <taxon>Embryophyta</taxon>
        <taxon>Tracheophyta</taxon>
        <taxon>Spermatophyta</taxon>
        <taxon>Magnoliopsida</taxon>
        <taxon>eudicotyledons</taxon>
        <taxon>Gunneridae</taxon>
        <taxon>Pentapetalae</taxon>
        <taxon>rosids</taxon>
        <taxon>fabids</taxon>
        <taxon>Cucurbitales</taxon>
        <taxon>Cucurbitaceae</taxon>
        <taxon>Benincaseae</taxon>
        <taxon>Cucumis</taxon>
    </lineage>
</organism>
<proteinExistence type="predicted"/>
<feature type="region of interest" description="Disordered" evidence="1">
    <location>
        <begin position="121"/>
        <end position="169"/>
    </location>
</feature>
<evidence type="ECO:0000313" key="4">
    <source>
        <dbReference type="Proteomes" id="UP000321393"/>
    </source>
</evidence>
<feature type="compositionally biased region" description="Polar residues" evidence="1">
    <location>
        <begin position="128"/>
        <end position="147"/>
    </location>
</feature>
<accession>A0A5A7UC98</accession>
<dbReference type="Proteomes" id="UP000321393">
    <property type="component" value="Unassembled WGS sequence"/>
</dbReference>
<gene>
    <name evidence="3" type="ORF">E5676_scaffold1371G00220</name>
    <name evidence="2" type="ORF">E6C27_scaffold578G00360</name>
</gene>
<dbReference type="AlphaFoldDB" id="A0A5A7UC98"/>
<evidence type="ECO:0000313" key="5">
    <source>
        <dbReference type="Proteomes" id="UP000321947"/>
    </source>
</evidence>
<protein>
    <submittedName>
        <fullName evidence="2">Envelope-like protein</fullName>
    </submittedName>
</protein>
<name>A0A5A7UC98_CUCMM</name>
<dbReference type="Proteomes" id="UP000321947">
    <property type="component" value="Unassembled WGS sequence"/>
</dbReference>
<dbReference type="EMBL" id="SSTE01011117">
    <property type="protein sequence ID" value="KAA0052067.1"/>
    <property type="molecule type" value="Genomic_DNA"/>
</dbReference>
<evidence type="ECO:0000313" key="2">
    <source>
        <dbReference type="EMBL" id="KAA0052067.1"/>
    </source>
</evidence>
<sequence length="169" mass="18297">MVNTRKGNYATKSSEKVHEALVSQSIMHGVRMRGRHFTKEIGIGSAAKDAENAPSAYETHISEMDFDDLDNVPLARLLKKSSVFYVTTKKSNDPILSVHSQESSSSKGVFVLTPGLHYASNVEPGPSHHSSPVRSSILDNVTTSNPHFNPAPALADKSIATEGRTSVPR</sequence>
<dbReference type="EMBL" id="SSTD01016690">
    <property type="protein sequence ID" value="TYK00682.1"/>
    <property type="molecule type" value="Genomic_DNA"/>
</dbReference>